<keyword evidence="1" id="KW-0812">Transmembrane</keyword>
<dbReference type="AlphaFoldDB" id="A0A165MT09"/>
<dbReference type="InParanoid" id="A0A165MT09"/>
<feature type="transmembrane region" description="Helical" evidence="1">
    <location>
        <begin position="78"/>
        <end position="96"/>
    </location>
</feature>
<sequence length="332" mass="37215">MFTIRTARQPIRKAITFIIIVLFILSTAQTICLLILTVMTISYDTRFTVPAETLTPATVRQLEHDQNVLNLYQALSDSMIATTNLIADGLLIWRCFVMWGRRYFVIALPVIILMAGTACGYGVSVVDVVWYLRKVHHPMLSHTGRVFTELIHYEIYFTRGFLIMSAVTNMMISTMIVYRILVTFRSGYAAQLRKHMRLISLIIESGVIYSVSLLLSGALYSSGYNTSQSIVMGFQYQLVGIFPTLIVLLVSLGKIVEQTASESIKLPTSELMFAPNPELAVEEVTVKKARATHHLSLPARLENAATWATFRGPESNCISSYPCNSHRPASYV</sequence>
<feature type="transmembrane region" description="Helical" evidence="1">
    <location>
        <begin position="103"/>
        <end position="132"/>
    </location>
</feature>
<feature type="transmembrane region" description="Helical" evidence="1">
    <location>
        <begin position="198"/>
        <end position="222"/>
    </location>
</feature>
<feature type="transmembrane region" description="Helical" evidence="1">
    <location>
        <begin position="156"/>
        <end position="178"/>
    </location>
</feature>
<evidence type="ECO:0000256" key="1">
    <source>
        <dbReference type="SAM" id="Phobius"/>
    </source>
</evidence>
<keyword evidence="1" id="KW-0472">Membrane</keyword>
<evidence type="ECO:0000313" key="2">
    <source>
        <dbReference type="EMBL" id="KZT18737.1"/>
    </source>
</evidence>
<proteinExistence type="predicted"/>
<dbReference type="OrthoDB" id="3226582at2759"/>
<dbReference type="EMBL" id="KV425663">
    <property type="protein sequence ID" value="KZT18737.1"/>
    <property type="molecule type" value="Genomic_DNA"/>
</dbReference>
<keyword evidence="3" id="KW-1185">Reference proteome</keyword>
<feature type="transmembrane region" description="Helical" evidence="1">
    <location>
        <begin position="14"/>
        <end position="41"/>
    </location>
</feature>
<reference evidence="2 3" key="1">
    <citation type="journal article" date="2016" name="Mol. Biol. Evol.">
        <title>Comparative Genomics of Early-Diverging Mushroom-Forming Fungi Provides Insights into the Origins of Lignocellulose Decay Capabilities.</title>
        <authorList>
            <person name="Nagy L.G."/>
            <person name="Riley R."/>
            <person name="Tritt A."/>
            <person name="Adam C."/>
            <person name="Daum C."/>
            <person name="Floudas D."/>
            <person name="Sun H."/>
            <person name="Yadav J.S."/>
            <person name="Pangilinan J."/>
            <person name="Larsson K.H."/>
            <person name="Matsuura K."/>
            <person name="Barry K."/>
            <person name="Labutti K."/>
            <person name="Kuo R."/>
            <person name="Ohm R.A."/>
            <person name="Bhattacharya S.S."/>
            <person name="Shirouzu T."/>
            <person name="Yoshinaga Y."/>
            <person name="Martin F.M."/>
            <person name="Grigoriev I.V."/>
            <person name="Hibbett D.S."/>
        </authorList>
    </citation>
    <scope>NUCLEOTIDE SEQUENCE [LARGE SCALE GENOMIC DNA]</scope>
    <source>
        <strain evidence="2 3">HHB14362 ss-1</strain>
    </source>
</reference>
<accession>A0A165MT09</accession>
<keyword evidence="1" id="KW-1133">Transmembrane helix</keyword>
<feature type="transmembrane region" description="Helical" evidence="1">
    <location>
        <begin position="234"/>
        <end position="256"/>
    </location>
</feature>
<evidence type="ECO:0000313" key="3">
    <source>
        <dbReference type="Proteomes" id="UP000076761"/>
    </source>
</evidence>
<dbReference type="STRING" id="1314782.A0A165MT09"/>
<protein>
    <submittedName>
        <fullName evidence="2">Uncharacterized protein</fullName>
    </submittedName>
</protein>
<organism evidence="2 3">
    <name type="scientific">Neolentinus lepideus HHB14362 ss-1</name>
    <dbReference type="NCBI Taxonomy" id="1314782"/>
    <lineage>
        <taxon>Eukaryota</taxon>
        <taxon>Fungi</taxon>
        <taxon>Dikarya</taxon>
        <taxon>Basidiomycota</taxon>
        <taxon>Agaricomycotina</taxon>
        <taxon>Agaricomycetes</taxon>
        <taxon>Gloeophyllales</taxon>
        <taxon>Gloeophyllaceae</taxon>
        <taxon>Neolentinus</taxon>
    </lineage>
</organism>
<gene>
    <name evidence="2" type="ORF">NEOLEDRAFT_1142980</name>
</gene>
<name>A0A165MT09_9AGAM</name>
<dbReference type="Proteomes" id="UP000076761">
    <property type="component" value="Unassembled WGS sequence"/>
</dbReference>